<protein>
    <submittedName>
        <fullName evidence="2">Uncharacterized protein</fullName>
    </submittedName>
</protein>
<evidence type="ECO:0000256" key="1">
    <source>
        <dbReference type="SAM" id="MobiDB-lite"/>
    </source>
</evidence>
<gene>
    <name evidence="2" type="ORF">ALC53_12576</name>
</gene>
<proteinExistence type="predicted"/>
<name>A0A151HZE2_9HYME</name>
<reference evidence="2 3" key="1">
    <citation type="submission" date="2015-09" db="EMBL/GenBank/DDBJ databases">
        <title>Atta colombica WGS genome.</title>
        <authorList>
            <person name="Nygaard S."/>
            <person name="Hu H."/>
            <person name="Boomsma J."/>
            <person name="Zhang G."/>
        </authorList>
    </citation>
    <scope>NUCLEOTIDE SEQUENCE [LARGE SCALE GENOMIC DNA]</scope>
    <source>
        <strain evidence="2">Treedump-2</strain>
        <tissue evidence="2">Whole body</tissue>
    </source>
</reference>
<feature type="region of interest" description="Disordered" evidence="1">
    <location>
        <begin position="243"/>
        <end position="264"/>
    </location>
</feature>
<feature type="non-terminal residue" evidence="2">
    <location>
        <position position="1"/>
    </location>
</feature>
<evidence type="ECO:0000313" key="3">
    <source>
        <dbReference type="Proteomes" id="UP000078540"/>
    </source>
</evidence>
<dbReference type="Proteomes" id="UP000078540">
    <property type="component" value="Unassembled WGS sequence"/>
</dbReference>
<dbReference type="EMBL" id="KQ976712">
    <property type="protein sequence ID" value="KYM76966.1"/>
    <property type="molecule type" value="Genomic_DNA"/>
</dbReference>
<keyword evidence="3" id="KW-1185">Reference proteome</keyword>
<sequence length="368" mass="41595">ELHDAGHCLRLLCVSPYGARALTPVWRHSIVICERFGKVYSGVQRAVCSSTFLKNPSCDPTDDPSCDYSNEKSQWTVPHIRYAIKIEIGFIFLHSTFNCGIGGFGCPNPIHKENMRLRMKPAIAPLWLHDGKNMPSVYKPNIGPPTTPKIVRAACRKINFVEKEILTIKQSLYTCSNPPRYCARKPTATHDSPITRAKILLMIIDVVADRGRKGRTMECILSDTLIFYKRLDIIFKNNSRKRINRGRDGTESGTKNSGYEKPSQHSLNLNLINAIQGKISKETTKYQTPPSISYSWIRRDAMAYKYNMNGLEKNTMTFFEELLYHSDHYLLNSNRDPSPAICQIRFKPPVATAAVAITVTTAVSINRP</sequence>
<accession>A0A151HZE2</accession>
<evidence type="ECO:0000313" key="2">
    <source>
        <dbReference type="EMBL" id="KYM76966.1"/>
    </source>
</evidence>
<organism evidence="2 3">
    <name type="scientific">Atta colombica</name>
    <dbReference type="NCBI Taxonomy" id="520822"/>
    <lineage>
        <taxon>Eukaryota</taxon>
        <taxon>Metazoa</taxon>
        <taxon>Ecdysozoa</taxon>
        <taxon>Arthropoda</taxon>
        <taxon>Hexapoda</taxon>
        <taxon>Insecta</taxon>
        <taxon>Pterygota</taxon>
        <taxon>Neoptera</taxon>
        <taxon>Endopterygota</taxon>
        <taxon>Hymenoptera</taxon>
        <taxon>Apocrita</taxon>
        <taxon>Aculeata</taxon>
        <taxon>Formicoidea</taxon>
        <taxon>Formicidae</taxon>
        <taxon>Myrmicinae</taxon>
        <taxon>Atta</taxon>
    </lineage>
</organism>
<dbReference type="AlphaFoldDB" id="A0A151HZE2"/>